<keyword evidence="9" id="KW-1185">Reference proteome</keyword>
<sequence length="351" mass="39068">MEQWVADNSHVGQEILGVDSGYCSSDSVSNEWNGKLKTDKLRCGRKMSSPPGRLGRGHRTVPQPFALATENRASAMSRRVEGGSKPEASSKGTRSDEVEEEEDDDNLSVGSSTVASQPLRSGKSNKTAASNPTFWSNEDADNWEELKKPAQSSEIMQYSEEDDNSSVASSVTASPQSFRSARSYRSIAKSPTFRSFERAEKRREFQMKLEKKQQALVAERSQHEAKIREEAMIKQLRMSLTFKATPVPSFYYEGPPPKSKLKKAPLTRPKSPKLSRRRSSGDWYQEERRSSTRAFRHSHSLSSSEVSPPIFSKSKKPTSASGIRGSCKLKDKPKINKSKKGQPTTPDVAVE</sequence>
<dbReference type="PANTHER" id="PTHR46372:SF2">
    <property type="entry name" value="PROTEIN WVD2-LIKE 3"/>
    <property type="match status" value="1"/>
</dbReference>
<dbReference type="Pfam" id="PF06886">
    <property type="entry name" value="TPX2"/>
    <property type="match status" value="1"/>
</dbReference>
<dbReference type="GO" id="GO:0005874">
    <property type="term" value="C:microtubule"/>
    <property type="evidence" value="ECO:0007669"/>
    <property type="project" value="UniProtKB-KW"/>
</dbReference>
<feature type="compositionally biased region" description="Low complexity" evidence="6">
    <location>
        <begin position="300"/>
        <end position="312"/>
    </location>
</feature>
<evidence type="ECO:0000256" key="6">
    <source>
        <dbReference type="SAM" id="MobiDB-lite"/>
    </source>
</evidence>
<evidence type="ECO:0000313" key="8">
    <source>
        <dbReference type="EMBL" id="KAK4759922.1"/>
    </source>
</evidence>
<feature type="compositionally biased region" description="Polar residues" evidence="6">
    <location>
        <begin position="108"/>
        <end position="136"/>
    </location>
</feature>
<dbReference type="GO" id="GO:0000226">
    <property type="term" value="P:microtubule cytoskeleton organization"/>
    <property type="evidence" value="ECO:0007669"/>
    <property type="project" value="InterPro"/>
</dbReference>
<proteinExistence type="inferred from homology"/>
<dbReference type="InterPro" id="IPR027329">
    <property type="entry name" value="TPX2_C"/>
</dbReference>
<keyword evidence="4" id="KW-0493">Microtubule</keyword>
<feature type="domain" description="TPX2 C-terminal" evidence="7">
    <location>
        <begin position="192"/>
        <end position="267"/>
    </location>
</feature>
<keyword evidence="3" id="KW-0963">Cytoplasm</keyword>
<feature type="region of interest" description="Disordered" evidence="6">
    <location>
        <begin position="247"/>
        <end position="351"/>
    </location>
</feature>
<feature type="region of interest" description="Disordered" evidence="6">
    <location>
        <begin position="41"/>
        <end position="198"/>
    </location>
</feature>
<organism evidence="8 9">
    <name type="scientific">Trapa incisa</name>
    <dbReference type="NCBI Taxonomy" id="236973"/>
    <lineage>
        <taxon>Eukaryota</taxon>
        <taxon>Viridiplantae</taxon>
        <taxon>Streptophyta</taxon>
        <taxon>Embryophyta</taxon>
        <taxon>Tracheophyta</taxon>
        <taxon>Spermatophyta</taxon>
        <taxon>Magnoliopsida</taxon>
        <taxon>eudicotyledons</taxon>
        <taxon>Gunneridae</taxon>
        <taxon>Pentapetalae</taxon>
        <taxon>rosids</taxon>
        <taxon>malvids</taxon>
        <taxon>Myrtales</taxon>
        <taxon>Lythraceae</taxon>
        <taxon>Trapa</taxon>
    </lineage>
</organism>
<evidence type="ECO:0000256" key="4">
    <source>
        <dbReference type="ARBA" id="ARBA00022701"/>
    </source>
</evidence>
<dbReference type="PANTHER" id="PTHR46372">
    <property type="entry name" value="PROTEIN WVD2-LIKE 3"/>
    <property type="match status" value="1"/>
</dbReference>
<accession>A0AAN7K9I2</accession>
<comment type="caution">
    <text evidence="8">The sequence shown here is derived from an EMBL/GenBank/DDBJ whole genome shotgun (WGS) entry which is preliminary data.</text>
</comment>
<gene>
    <name evidence="8" type="ORF">SAY87_023053</name>
</gene>
<comment type="similarity">
    <text evidence="2">Belongs to the TPX2 family.</text>
</comment>
<comment type="subcellular location">
    <subcellularLocation>
        <location evidence="1">Cytoplasm</location>
        <location evidence="1">Cytoskeleton</location>
    </subcellularLocation>
</comment>
<feature type="compositionally biased region" description="Basic residues" evidence="6">
    <location>
        <begin position="259"/>
        <end position="278"/>
    </location>
</feature>
<dbReference type="InterPro" id="IPR044806">
    <property type="entry name" value="WVD2/WDL1-4"/>
</dbReference>
<protein>
    <recommendedName>
        <fullName evidence="7">TPX2 C-terminal domain-containing protein</fullName>
    </recommendedName>
</protein>
<evidence type="ECO:0000256" key="1">
    <source>
        <dbReference type="ARBA" id="ARBA00004245"/>
    </source>
</evidence>
<dbReference type="EMBL" id="JAXIOK010000011">
    <property type="protein sequence ID" value="KAK4759922.1"/>
    <property type="molecule type" value="Genomic_DNA"/>
</dbReference>
<feature type="compositionally biased region" description="Polar residues" evidence="6">
    <location>
        <begin position="165"/>
        <end position="180"/>
    </location>
</feature>
<evidence type="ECO:0000313" key="9">
    <source>
        <dbReference type="Proteomes" id="UP001345219"/>
    </source>
</evidence>
<dbReference type="GO" id="GO:0008017">
    <property type="term" value="F:microtubule binding"/>
    <property type="evidence" value="ECO:0007669"/>
    <property type="project" value="InterPro"/>
</dbReference>
<evidence type="ECO:0000256" key="3">
    <source>
        <dbReference type="ARBA" id="ARBA00022490"/>
    </source>
</evidence>
<dbReference type="AlphaFoldDB" id="A0AAN7K9I2"/>
<evidence type="ECO:0000256" key="5">
    <source>
        <dbReference type="ARBA" id="ARBA00023212"/>
    </source>
</evidence>
<name>A0AAN7K9I2_9MYRT</name>
<keyword evidence="5" id="KW-0206">Cytoskeleton</keyword>
<dbReference type="Proteomes" id="UP001345219">
    <property type="component" value="Chromosome 17"/>
</dbReference>
<evidence type="ECO:0000256" key="2">
    <source>
        <dbReference type="ARBA" id="ARBA00005885"/>
    </source>
</evidence>
<evidence type="ECO:0000259" key="7">
    <source>
        <dbReference type="Pfam" id="PF06886"/>
    </source>
</evidence>
<feature type="compositionally biased region" description="Acidic residues" evidence="6">
    <location>
        <begin position="97"/>
        <end position="106"/>
    </location>
</feature>
<reference evidence="8 9" key="1">
    <citation type="journal article" date="2023" name="Hortic Res">
        <title>Pangenome of water caltrop reveals structural variations and asymmetric subgenome divergence after allopolyploidization.</title>
        <authorList>
            <person name="Zhang X."/>
            <person name="Chen Y."/>
            <person name="Wang L."/>
            <person name="Yuan Y."/>
            <person name="Fang M."/>
            <person name="Shi L."/>
            <person name="Lu R."/>
            <person name="Comes H.P."/>
            <person name="Ma Y."/>
            <person name="Chen Y."/>
            <person name="Huang G."/>
            <person name="Zhou Y."/>
            <person name="Zheng Z."/>
            <person name="Qiu Y."/>
        </authorList>
    </citation>
    <scope>NUCLEOTIDE SEQUENCE [LARGE SCALE GENOMIC DNA]</scope>
    <source>
        <tissue evidence="8">Roots</tissue>
    </source>
</reference>